<dbReference type="Proteomes" id="UP000027265">
    <property type="component" value="Unassembled WGS sequence"/>
</dbReference>
<dbReference type="InParanoid" id="A0A067PPE6"/>
<sequence>MFSRGSHVTFERTRPTMNATPIGSEANRMIMQTEVPGWRMKEQFVGGHAARATRKTSIRGHANGPRRTASPVHWVDDIDSSSTDSSFVPIMFRTLNVPHSNQGVTFIAGGIGQQASIQHNPKVVGNINGRIPVFSQRRLETAQAPHAPIIAGGPSHRTKTAANDSPLHWVDDIDSSSADSSFIPIMSRPLVGPSPNQGAPQLKVGELRQQMPMRSHSEAVECMQPTSPRNKSVIMQTPPFRNIRGEPLTQSKPPRPWVDDCSDSSGSRFEIDSDRGRGAYRGDYHQVRPAASEHHAQRRATKTHCVEPKVPSSPLRGVQLVPPHTRHEPTQVPAIPTVDRSPSPVHWVDDIDTSSTDSSFIPIMLRPPGLPLVNQGAIPFNVKITGLGQQVAMQHQPKAVEPIHTPAVFIQYRPEAVQSLAPIARGPTNGRNAASRVPSLHRVDEFSSDSGSGFEIDPDRGRASGDPVFNDRRIFWSYGVKSETIAGSSGDRCFIRDQDDHVNLQGHTIHQNGRLELDNQAHWKFTEAHHVGPTIISPGDPGESSDHASVKNFLIPPPVLARKSSPEITEERPWTPPRRIESVPYKSSDTLPDVVRNPWSDVEAHDRSIHTIDGRQTPSDLSAPIYYDGDAYYEVQPFGDEDVSDWDEDDTFVHHIFEGDKTLLNRGDDEALHKVEIPQHFRRSPASPIGDNSQVATICTKQARRSRLEHLTVDSRELIFVRRLSETDCTEDNFGDVEESTSLEDEVSSICSAIPAVPSFSDSRPRQVQPKSTLRRISARIPNRPEWTRGRSTSSGSLSRWHSVSSPYCQAPGRRPENLCLRCQEQSSHSRGSPRRHKQALDSWAAISSTSSQSLEEGRSPAALR</sequence>
<feature type="compositionally biased region" description="Basic and acidic residues" evidence="1">
    <location>
        <begin position="269"/>
        <end position="295"/>
    </location>
</feature>
<proteinExistence type="predicted"/>
<feature type="compositionally biased region" description="Low complexity" evidence="1">
    <location>
        <begin position="843"/>
        <end position="855"/>
    </location>
</feature>
<organism evidence="2 3">
    <name type="scientific">Jaapia argillacea MUCL 33604</name>
    <dbReference type="NCBI Taxonomy" id="933084"/>
    <lineage>
        <taxon>Eukaryota</taxon>
        <taxon>Fungi</taxon>
        <taxon>Dikarya</taxon>
        <taxon>Basidiomycota</taxon>
        <taxon>Agaricomycotina</taxon>
        <taxon>Agaricomycetes</taxon>
        <taxon>Agaricomycetidae</taxon>
        <taxon>Jaapiales</taxon>
        <taxon>Jaapiaceae</taxon>
        <taxon>Jaapia</taxon>
    </lineage>
</organism>
<evidence type="ECO:0000256" key="1">
    <source>
        <dbReference type="SAM" id="MobiDB-lite"/>
    </source>
</evidence>
<name>A0A067PPE6_9AGAM</name>
<evidence type="ECO:0000313" key="2">
    <source>
        <dbReference type="EMBL" id="KDQ55685.1"/>
    </source>
</evidence>
<dbReference type="HOGENOM" id="CLU_331383_0_0_1"/>
<evidence type="ECO:0000313" key="3">
    <source>
        <dbReference type="Proteomes" id="UP000027265"/>
    </source>
</evidence>
<feature type="region of interest" description="Disordered" evidence="1">
    <location>
        <begin position="240"/>
        <end position="344"/>
    </location>
</feature>
<feature type="compositionally biased region" description="Basic and acidic residues" evidence="1">
    <location>
        <begin position="569"/>
        <end position="581"/>
    </location>
</feature>
<feature type="compositionally biased region" description="Low complexity" evidence="1">
    <location>
        <begin position="790"/>
        <end position="800"/>
    </location>
</feature>
<protein>
    <submittedName>
        <fullName evidence="2">Uncharacterized protein</fullName>
    </submittedName>
</protein>
<feature type="region of interest" description="Disordered" evidence="1">
    <location>
        <begin position="759"/>
        <end position="809"/>
    </location>
</feature>
<feature type="region of interest" description="Disordered" evidence="1">
    <location>
        <begin position="564"/>
        <end position="585"/>
    </location>
</feature>
<feature type="region of interest" description="Disordered" evidence="1">
    <location>
        <begin position="50"/>
        <end position="71"/>
    </location>
</feature>
<feature type="region of interest" description="Disordered" evidence="1">
    <location>
        <begin position="444"/>
        <end position="463"/>
    </location>
</feature>
<keyword evidence="3" id="KW-1185">Reference proteome</keyword>
<accession>A0A067PPE6</accession>
<dbReference type="EMBL" id="KL197724">
    <property type="protein sequence ID" value="KDQ55685.1"/>
    <property type="molecule type" value="Genomic_DNA"/>
</dbReference>
<feature type="non-terminal residue" evidence="2">
    <location>
        <position position="865"/>
    </location>
</feature>
<feature type="region of interest" description="Disordered" evidence="1">
    <location>
        <begin position="825"/>
        <end position="865"/>
    </location>
</feature>
<dbReference type="AlphaFoldDB" id="A0A067PPE6"/>
<gene>
    <name evidence="2" type="ORF">JAAARDRAFT_208480</name>
</gene>
<reference evidence="3" key="1">
    <citation type="journal article" date="2014" name="Proc. Natl. Acad. Sci. U.S.A.">
        <title>Extensive sampling of basidiomycete genomes demonstrates inadequacy of the white-rot/brown-rot paradigm for wood decay fungi.</title>
        <authorList>
            <person name="Riley R."/>
            <person name="Salamov A.A."/>
            <person name="Brown D.W."/>
            <person name="Nagy L.G."/>
            <person name="Floudas D."/>
            <person name="Held B.W."/>
            <person name="Levasseur A."/>
            <person name="Lombard V."/>
            <person name="Morin E."/>
            <person name="Otillar R."/>
            <person name="Lindquist E.A."/>
            <person name="Sun H."/>
            <person name="LaButti K.M."/>
            <person name="Schmutz J."/>
            <person name="Jabbour D."/>
            <person name="Luo H."/>
            <person name="Baker S.E."/>
            <person name="Pisabarro A.G."/>
            <person name="Walton J.D."/>
            <person name="Blanchette R.A."/>
            <person name="Henrissat B."/>
            <person name="Martin F."/>
            <person name="Cullen D."/>
            <person name="Hibbett D.S."/>
            <person name="Grigoriev I.V."/>
        </authorList>
    </citation>
    <scope>NUCLEOTIDE SEQUENCE [LARGE SCALE GENOMIC DNA]</scope>
    <source>
        <strain evidence="3">MUCL 33604</strain>
    </source>
</reference>